<dbReference type="RefSeq" id="WP_115938704.1">
    <property type="nucleotide sequence ID" value="NZ_QRDW01000012.1"/>
</dbReference>
<dbReference type="Pfam" id="PF02743">
    <property type="entry name" value="dCache_1"/>
    <property type="match status" value="1"/>
</dbReference>
<keyword evidence="9" id="KW-1185">Reference proteome</keyword>
<protein>
    <submittedName>
        <fullName evidence="8">Cache domain-containing protein</fullName>
    </submittedName>
</protein>
<feature type="domain" description="Cache" evidence="7">
    <location>
        <begin position="31"/>
        <end position="203"/>
    </location>
</feature>
<reference evidence="8 9" key="1">
    <citation type="submission" date="2018-07" db="EMBL/GenBank/DDBJ databases">
        <title>Genomic Encyclopedia of Type Strains, Phase III (KMG-III): the genomes of soil and plant-associated and newly described type strains.</title>
        <authorList>
            <person name="Whitman W."/>
        </authorList>
    </citation>
    <scope>NUCLEOTIDE SEQUENCE [LARGE SCALE GENOMIC DNA]</scope>
    <source>
        <strain evidence="8 9">CECT 8488</strain>
    </source>
</reference>
<feature type="transmembrane region" description="Helical" evidence="6">
    <location>
        <begin position="7"/>
        <end position="27"/>
    </location>
</feature>
<keyword evidence="4 6" id="KW-1133">Transmembrane helix</keyword>
<proteinExistence type="predicted"/>
<evidence type="ECO:0000256" key="2">
    <source>
        <dbReference type="ARBA" id="ARBA00022475"/>
    </source>
</evidence>
<keyword evidence="2" id="KW-1003">Cell membrane</keyword>
<keyword evidence="3 6" id="KW-0812">Transmembrane</keyword>
<dbReference type="Gene3D" id="3.30.450.20">
    <property type="entry name" value="PAS domain"/>
    <property type="match status" value="1"/>
</dbReference>
<evidence type="ECO:0000313" key="8">
    <source>
        <dbReference type="EMBL" id="RED45121.1"/>
    </source>
</evidence>
<sequence>MTVNKRLVLPLVLITLSAAFYGGMVFYTEQTTTNARAEAEMVYQSLRDSVASQVRQSERHLRELAEDPGVLTADPRKCGKPLAEMLERHRKIHDVFLRVRADGILDCTPKGGSEGIDFSERLYYRKAVETKEFVIGEFLIGKVSKEPVLAVSLPVLDANGEVAMVLAAGLKTDWLQDIIEQHTPSRNLVVEIEDSRGTLMSYFIHGQSVEPGSDAKLELIRLPLFPGQSDAQVVIYEQT</sequence>
<dbReference type="Proteomes" id="UP000256845">
    <property type="component" value="Unassembled WGS sequence"/>
</dbReference>
<evidence type="ECO:0000256" key="3">
    <source>
        <dbReference type="ARBA" id="ARBA00022692"/>
    </source>
</evidence>
<evidence type="ECO:0000256" key="6">
    <source>
        <dbReference type="SAM" id="Phobius"/>
    </source>
</evidence>
<accession>A0A3D9H7J3</accession>
<dbReference type="OrthoDB" id="341208at2"/>
<evidence type="ECO:0000256" key="5">
    <source>
        <dbReference type="ARBA" id="ARBA00023136"/>
    </source>
</evidence>
<dbReference type="EMBL" id="QRDW01000012">
    <property type="protein sequence ID" value="RED45121.1"/>
    <property type="molecule type" value="Genomic_DNA"/>
</dbReference>
<dbReference type="AlphaFoldDB" id="A0A3D9H7J3"/>
<gene>
    <name evidence="8" type="ORF">DFP90_112115</name>
</gene>
<comment type="subcellular location">
    <subcellularLocation>
        <location evidence="1">Cell membrane</location>
        <topology evidence="1">Multi-pass membrane protein</topology>
    </subcellularLocation>
</comment>
<evidence type="ECO:0000313" key="9">
    <source>
        <dbReference type="Proteomes" id="UP000256845"/>
    </source>
</evidence>
<dbReference type="SUPFAM" id="SSF103190">
    <property type="entry name" value="Sensory domain-like"/>
    <property type="match status" value="1"/>
</dbReference>
<evidence type="ECO:0000259" key="7">
    <source>
        <dbReference type="Pfam" id="PF02743"/>
    </source>
</evidence>
<dbReference type="InterPro" id="IPR033479">
    <property type="entry name" value="dCache_1"/>
</dbReference>
<dbReference type="InterPro" id="IPR029151">
    <property type="entry name" value="Sensor-like_sf"/>
</dbReference>
<organism evidence="8 9">
    <name type="scientific">Aestuariispira insulae</name>
    <dbReference type="NCBI Taxonomy" id="1461337"/>
    <lineage>
        <taxon>Bacteria</taxon>
        <taxon>Pseudomonadati</taxon>
        <taxon>Pseudomonadota</taxon>
        <taxon>Alphaproteobacteria</taxon>
        <taxon>Rhodospirillales</taxon>
        <taxon>Kiloniellaceae</taxon>
        <taxon>Aestuariispira</taxon>
    </lineage>
</organism>
<dbReference type="GO" id="GO:0005886">
    <property type="term" value="C:plasma membrane"/>
    <property type="evidence" value="ECO:0007669"/>
    <property type="project" value="UniProtKB-SubCell"/>
</dbReference>
<evidence type="ECO:0000256" key="4">
    <source>
        <dbReference type="ARBA" id="ARBA00022989"/>
    </source>
</evidence>
<dbReference type="CDD" id="cd12914">
    <property type="entry name" value="PDC1_DGC_like"/>
    <property type="match status" value="1"/>
</dbReference>
<evidence type="ECO:0000256" key="1">
    <source>
        <dbReference type="ARBA" id="ARBA00004651"/>
    </source>
</evidence>
<name>A0A3D9H7J3_9PROT</name>
<comment type="caution">
    <text evidence="8">The sequence shown here is derived from an EMBL/GenBank/DDBJ whole genome shotgun (WGS) entry which is preliminary data.</text>
</comment>
<keyword evidence="5 6" id="KW-0472">Membrane</keyword>